<dbReference type="OrthoDB" id="6722168at2759"/>
<dbReference type="Proteomes" id="UP000276215">
    <property type="component" value="Unassembled WGS sequence"/>
</dbReference>
<protein>
    <submittedName>
        <fullName evidence="1">Uncharacterized protein</fullName>
    </submittedName>
</protein>
<keyword evidence="2" id="KW-1185">Reference proteome</keyword>
<dbReference type="InterPro" id="IPR036397">
    <property type="entry name" value="RNaseH_sf"/>
</dbReference>
<evidence type="ECO:0000313" key="1">
    <source>
        <dbReference type="EMBL" id="RPA95122.1"/>
    </source>
</evidence>
<evidence type="ECO:0000313" key="2">
    <source>
        <dbReference type="Proteomes" id="UP000276215"/>
    </source>
</evidence>
<proteinExistence type="predicted"/>
<dbReference type="GO" id="GO:0003676">
    <property type="term" value="F:nucleic acid binding"/>
    <property type="evidence" value="ECO:0007669"/>
    <property type="project" value="InterPro"/>
</dbReference>
<reference evidence="1 2" key="1">
    <citation type="journal article" date="2018" name="Nat. Ecol. Evol.">
        <title>Pezizomycetes genomes reveal the molecular basis of ectomycorrhizal truffle lifestyle.</title>
        <authorList>
            <person name="Murat C."/>
            <person name="Payen T."/>
            <person name="Noel B."/>
            <person name="Kuo A."/>
            <person name="Morin E."/>
            <person name="Chen J."/>
            <person name="Kohler A."/>
            <person name="Krizsan K."/>
            <person name="Balestrini R."/>
            <person name="Da Silva C."/>
            <person name="Montanini B."/>
            <person name="Hainaut M."/>
            <person name="Levati E."/>
            <person name="Barry K.W."/>
            <person name="Belfiori B."/>
            <person name="Cichocki N."/>
            <person name="Clum A."/>
            <person name="Dockter R.B."/>
            <person name="Fauchery L."/>
            <person name="Guy J."/>
            <person name="Iotti M."/>
            <person name="Le Tacon F."/>
            <person name="Lindquist E.A."/>
            <person name="Lipzen A."/>
            <person name="Malagnac F."/>
            <person name="Mello A."/>
            <person name="Molinier V."/>
            <person name="Miyauchi S."/>
            <person name="Poulain J."/>
            <person name="Riccioni C."/>
            <person name="Rubini A."/>
            <person name="Sitrit Y."/>
            <person name="Splivallo R."/>
            <person name="Traeger S."/>
            <person name="Wang M."/>
            <person name="Zifcakova L."/>
            <person name="Wipf D."/>
            <person name="Zambonelli A."/>
            <person name="Paolocci F."/>
            <person name="Nowrousian M."/>
            <person name="Ottonello S."/>
            <person name="Baldrian P."/>
            <person name="Spatafora J.W."/>
            <person name="Henrissat B."/>
            <person name="Nagy L.G."/>
            <person name="Aury J.M."/>
            <person name="Wincker P."/>
            <person name="Grigoriev I.V."/>
            <person name="Bonfante P."/>
            <person name="Martin F.M."/>
        </authorList>
    </citation>
    <scope>NUCLEOTIDE SEQUENCE [LARGE SCALE GENOMIC DNA]</scope>
    <source>
        <strain evidence="1 2">120613-1</strain>
    </source>
</reference>
<sequence>MGYGCSYRTQRLHWTYEEWSCILWTDESTFSTTGFGHHPWVIRLPEEEFYIDCVDQTFEQGRESTMAWGGFCSTTKSELVFIPGKDKMDSAMYVEAVMEPYLVPLWYEYYEMYAWARVIEDGAPGYKKHARTYRELNGIDTGQISDIPTLQLHLKTIWGQIGADQLHGLIQSMQDRLCAVIAAEGNVTPY</sequence>
<accession>A0A3N4JA16</accession>
<dbReference type="EMBL" id="ML120429">
    <property type="protein sequence ID" value="RPA95122.1"/>
    <property type="molecule type" value="Genomic_DNA"/>
</dbReference>
<dbReference type="AlphaFoldDB" id="A0A3N4JA16"/>
<dbReference type="STRING" id="1336337.A0A3N4JA16"/>
<dbReference type="Gene3D" id="3.30.420.10">
    <property type="entry name" value="Ribonuclease H-like superfamily/Ribonuclease H"/>
    <property type="match status" value="1"/>
</dbReference>
<gene>
    <name evidence="1" type="ORF">L873DRAFT_1837288</name>
</gene>
<organism evidence="1 2">
    <name type="scientific">Choiromyces venosus 120613-1</name>
    <dbReference type="NCBI Taxonomy" id="1336337"/>
    <lineage>
        <taxon>Eukaryota</taxon>
        <taxon>Fungi</taxon>
        <taxon>Dikarya</taxon>
        <taxon>Ascomycota</taxon>
        <taxon>Pezizomycotina</taxon>
        <taxon>Pezizomycetes</taxon>
        <taxon>Pezizales</taxon>
        <taxon>Tuberaceae</taxon>
        <taxon>Choiromyces</taxon>
    </lineage>
</organism>
<name>A0A3N4JA16_9PEZI</name>